<name>A0A2U1F9S1_9PSEU</name>
<sequence>MVRSPSPVQVRCADGDPVEFHRRPNRRDSHYLVTEVRERWIEESRWPFLSAMPVGGDRCRCWRVLARRSDEPHLPPGEFVLRMRSGPGVWDLRWAGA</sequence>
<evidence type="ECO:0000313" key="1">
    <source>
        <dbReference type="EMBL" id="PVZ08931.1"/>
    </source>
</evidence>
<organism evidence="1 2">
    <name type="scientific">Actinomycetospora cinnamomea</name>
    <dbReference type="NCBI Taxonomy" id="663609"/>
    <lineage>
        <taxon>Bacteria</taxon>
        <taxon>Bacillati</taxon>
        <taxon>Actinomycetota</taxon>
        <taxon>Actinomycetes</taxon>
        <taxon>Pseudonocardiales</taxon>
        <taxon>Pseudonocardiaceae</taxon>
        <taxon>Actinomycetospora</taxon>
    </lineage>
</organism>
<evidence type="ECO:0000313" key="2">
    <source>
        <dbReference type="Proteomes" id="UP000245639"/>
    </source>
</evidence>
<comment type="caution">
    <text evidence="1">The sequence shown here is derived from an EMBL/GenBank/DDBJ whole genome shotgun (WGS) entry which is preliminary data.</text>
</comment>
<gene>
    <name evidence="1" type="ORF">C8D89_10793</name>
</gene>
<dbReference type="RefSeq" id="WP_243418118.1">
    <property type="nucleotide sequence ID" value="NZ_QEKW01000007.1"/>
</dbReference>
<dbReference type="Proteomes" id="UP000245639">
    <property type="component" value="Unassembled WGS sequence"/>
</dbReference>
<proteinExistence type="predicted"/>
<accession>A0A2U1F9S1</accession>
<keyword evidence="2" id="KW-1185">Reference proteome</keyword>
<protein>
    <submittedName>
        <fullName evidence="1">Uncharacterized protein</fullName>
    </submittedName>
</protein>
<reference evidence="1 2" key="1">
    <citation type="submission" date="2018-04" db="EMBL/GenBank/DDBJ databases">
        <title>Genomic Encyclopedia of Type Strains, Phase IV (KMG-IV): sequencing the most valuable type-strain genomes for metagenomic binning, comparative biology and taxonomic classification.</title>
        <authorList>
            <person name="Goeker M."/>
        </authorList>
    </citation>
    <scope>NUCLEOTIDE SEQUENCE [LARGE SCALE GENOMIC DNA]</scope>
    <source>
        <strain evidence="1 2">DSM 45771</strain>
    </source>
</reference>
<dbReference type="AlphaFoldDB" id="A0A2U1F9S1"/>
<dbReference type="EMBL" id="QEKW01000007">
    <property type="protein sequence ID" value="PVZ08931.1"/>
    <property type="molecule type" value="Genomic_DNA"/>
</dbReference>